<feature type="chain" id="PRO_5045003170" description="Cyclic di-GMP-binding protein" evidence="6">
    <location>
        <begin position="23"/>
        <end position="739"/>
    </location>
</feature>
<evidence type="ECO:0000256" key="6">
    <source>
        <dbReference type="RuleBase" id="RU365021"/>
    </source>
</evidence>
<dbReference type="RefSeq" id="WP_189461018.1">
    <property type="nucleotide sequence ID" value="NZ_BMYO01000006.1"/>
</dbReference>
<organism evidence="7 8">
    <name type="scientific">Jeongeupia chitinilytica</name>
    <dbReference type="NCBI Taxonomy" id="1041641"/>
    <lineage>
        <taxon>Bacteria</taxon>
        <taxon>Pseudomonadati</taxon>
        <taxon>Pseudomonadota</taxon>
        <taxon>Betaproteobacteria</taxon>
        <taxon>Neisseriales</taxon>
        <taxon>Chitinibacteraceae</taxon>
        <taxon>Jeongeupia</taxon>
    </lineage>
</organism>
<comment type="pathway">
    <text evidence="6">Glycan metabolism; bacterial cellulose biosynthesis.</text>
</comment>
<sequence>MKTTRTIWLWLALLVACSGAFANTARQGRDVPLAELSGNPQPLRLSGAAGQQTLALPLGARETVKSATLHLVATNSTALLGERSQLVVQLNDRVIAQLPLSPKQPEIVADIRLPLAQLRPGYNRLTFAAAQHYTLQCEDPGAPELWSEIDVQQSTLRIDTELQSQAPTLDRLDAVFDPAQWHDRQLTVVTAAQPGANELGWGAQLTQGAALRLRYQPLAVQHRTVASGRGEGAVAGLDPAVLGNGDAMLVGTLAQLKPYLDPALAAKVKSGFLGVYPLPGDARRVLLIATGRDAAEVGQAVAAFAGQHLPRQAELAITGLALPKLAPYAGLPAAPGSYTLRELGFRTRNVKGMTPEAIETTLRLPPDVYGPENSTVGIALNYAVGAKLRADSVLNVLVNGQFVQVIPLDQDRGGLVERYKLEIPLRAFRPGDNTIAFQPRMTPLVTGSCQLYQTENLQLTVFDDSTLTLPKVSHFARLPDLNRLAATAFPYAVKADGADLGVQITERSSDSIAAAWTLLGKLAQKHGLPLSAAAIGFDAPPADRHLLVVGSRPPAALLEGAPWQPGRPMQFTQPVVDTAQGAGWWSRQWARLSGGRTAEAATIANTEVRADATLAGQLLAMQYRSPLDGDRTATVFVAGSPADLARGSAELIEPANWDRLGDDVSLLRIGGAGIVSQRVGAQYDAGSIGVTGRIGYAFSQHPLVWLALTLLLVGLLALVTVKLLRRFYLRHHAGVEEER</sequence>
<feature type="transmembrane region" description="Helical" evidence="6">
    <location>
        <begin position="703"/>
        <end position="724"/>
    </location>
</feature>
<dbReference type="Proteomes" id="UP000604737">
    <property type="component" value="Unassembled WGS sequence"/>
</dbReference>
<evidence type="ECO:0000256" key="4">
    <source>
        <dbReference type="ARBA" id="ARBA00022989"/>
    </source>
</evidence>
<keyword evidence="6" id="KW-0997">Cell inner membrane</keyword>
<comment type="similarity">
    <text evidence="6">Belongs to the AcsB/BcsB family.</text>
</comment>
<keyword evidence="4 6" id="KW-1133">Transmembrane helix</keyword>
<evidence type="ECO:0000313" key="7">
    <source>
        <dbReference type="EMBL" id="GHD64349.1"/>
    </source>
</evidence>
<comment type="subunit">
    <text evidence="6">Tightly associated with the cellulose synthase catalytic subunit.</text>
</comment>
<dbReference type="InterPro" id="IPR018513">
    <property type="entry name" value="Cell_synthase_bac"/>
</dbReference>
<keyword evidence="8" id="KW-1185">Reference proteome</keyword>
<feature type="signal peptide" evidence="6">
    <location>
        <begin position="1"/>
        <end position="22"/>
    </location>
</feature>
<dbReference type="PANTHER" id="PTHR39083:SF1">
    <property type="entry name" value="CYCLIC DI-GMP-BINDING PROTEIN"/>
    <property type="match status" value="1"/>
</dbReference>
<comment type="function">
    <text evidence="6">Binds the cellulose synthase activator, bis-(3'-5') cyclic diguanylic acid (c-di-GMP).</text>
</comment>
<evidence type="ECO:0000313" key="8">
    <source>
        <dbReference type="Proteomes" id="UP000604737"/>
    </source>
</evidence>
<dbReference type="PANTHER" id="PTHR39083">
    <property type="entry name" value="CYCLIC DI-GMP-BINDING PROTEIN"/>
    <property type="match status" value="1"/>
</dbReference>
<reference evidence="8" key="1">
    <citation type="journal article" date="2019" name="Int. J. Syst. Evol. Microbiol.">
        <title>The Global Catalogue of Microorganisms (GCM) 10K type strain sequencing project: providing services to taxonomists for standard genome sequencing and annotation.</title>
        <authorList>
            <consortium name="The Broad Institute Genomics Platform"/>
            <consortium name="The Broad Institute Genome Sequencing Center for Infectious Disease"/>
            <person name="Wu L."/>
            <person name="Ma J."/>
        </authorList>
    </citation>
    <scope>NUCLEOTIDE SEQUENCE [LARGE SCALE GENOMIC DNA]</scope>
    <source>
        <strain evidence="8">KCTC 23701</strain>
    </source>
</reference>
<protein>
    <recommendedName>
        <fullName evidence="6">Cyclic di-GMP-binding protein</fullName>
    </recommendedName>
    <alternativeName>
        <fullName evidence="6">Cellulose synthase regulatory subunit</fullName>
    </alternativeName>
</protein>
<gene>
    <name evidence="7" type="ORF">GCM10007350_23380</name>
</gene>
<dbReference type="EMBL" id="BMYO01000006">
    <property type="protein sequence ID" value="GHD64349.1"/>
    <property type="molecule type" value="Genomic_DNA"/>
</dbReference>
<keyword evidence="6" id="KW-0135">Cellulose biosynthesis</keyword>
<dbReference type="Pfam" id="PF03170">
    <property type="entry name" value="BcsB"/>
    <property type="match status" value="1"/>
</dbReference>
<dbReference type="PROSITE" id="PS51257">
    <property type="entry name" value="PROKAR_LIPOPROTEIN"/>
    <property type="match status" value="1"/>
</dbReference>
<keyword evidence="5 6" id="KW-0472">Membrane</keyword>
<comment type="subcellular location">
    <subcellularLocation>
        <location evidence="6">Cell inner membrane</location>
    </subcellularLocation>
    <subcellularLocation>
        <location evidence="1">Cell membrane</location>
        <topology evidence="1">Single-pass membrane protein</topology>
    </subcellularLocation>
</comment>
<keyword evidence="2 6" id="KW-1003">Cell membrane</keyword>
<accession>A0ABQ3H0K1</accession>
<keyword evidence="6" id="KW-0732">Signal</keyword>
<evidence type="ECO:0000256" key="5">
    <source>
        <dbReference type="ARBA" id="ARBA00023136"/>
    </source>
</evidence>
<proteinExistence type="inferred from homology"/>
<dbReference type="Gene3D" id="2.60.120.260">
    <property type="entry name" value="Galactose-binding domain-like"/>
    <property type="match status" value="2"/>
</dbReference>
<keyword evidence="6" id="KW-0973">c-di-GMP</keyword>
<keyword evidence="3 6" id="KW-0812">Transmembrane</keyword>
<name>A0ABQ3H0K1_9NEIS</name>
<evidence type="ECO:0000256" key="3">
    <source>
        <dbReference type="ARBA" id="ARBA00022692"/>
    </source>
</evidence>
<evidence type="ECO:0000256" key="2">
    <source>
        <dbReference type="ARBA" id="ARBA00022475"/>
    </source>
</evidence>
<evidence type="ECO:0000256" key="1">
    <source>
        <dbReference type="ARBA" id="ARBA00004162"/>
    </source>
</evidence>
<comment type="caution">
    <text evidence="7">The sequence shown here is derived from an EMBL/GenBank/DDBJ whole genome shotgun (WGS) entry which is preliminary data.</text>
</comment>